<gene>
    <name evidence="2" type="ORF">CO014_02090</name>
</gene>
<sequence length="68" mass="7678">MSHELIDTHCHLDFSDFDSDREEVIKVAQEGGVAKIINIGCNLKRARKSIEISQKHEFIFSSAGLHPQ</sequence>
<keyword evidence="1" id="KW-0378">Hydrolase</keyword>
<comment type="caution">
    <text evidence="2">The sequence shown here is derived from an EMBL/GenBank/DDBJ whole genome shotgun (WGS) entry which is preliminary data.</text>
</comment>
<dbReference type="PANTHER" id="PTHR46124:SF2">
    <property type="entry name" value="D-AMINOACYL-TRNA DEACYLASE"/>
    <property type="match status" value="1"/>
</dbReference>
<evidence type="ECO:0000256" key="1">
    <source>
        <dbReference type="ARBA" id="ARBA00022801"/>
    </source>
</evidence>
<proteinExistence type="predicted"/>
<dbReference type="Pfam" id="PF01026">
    <property type="entry name" value="TatD_DNase"/>
    <property type="match status" value="1"/>
</dbReference>
<dbReference type="Gene3D" id="3.20.20.140">
    <property type="entry name" value="Metal-dependent hydrolases"/>
    <property type="match status" value="1"/>
</dbReference>
<accession>A0A2M8G8K4</accession>
<dbReference type="InterPro" id="IPR001130">
    <property type="entry name" value="TatD-like"/>
</dbReference>
<dbReference type="PROSITE" id="PS01137">
    <property type="entry name" value="TATD_1"/>
    <property type="match status" value="1"/>
</dbReference>
<reference evidence="3" key="1">
    <citation type="submission" date="2017-09" db="EMBL/GenBank/DDBJ databases">
        <title>Depth-based differentiation of microbial function through sediment-hosted aquifers and enrichment of novel symbionts in the deep terrestrial subsurface.</title>
        <authorList>
            <person name="Probst A.J."/>
            <person name="Ladd B."/>
            <person name="Jarett J.K."/>
            <person name="Geller-Mcgrath D.E."/>
            <person name="Sieber C.M.K."/>
            <person name="Emerson J.B."/>
            <person name="Anantharaman K."/>
            <person name="Thomas B.C."/>
            <person name="Malmstrom R."/>
            <person name="Stieglmeier M."/>
            <person name="Klingl A."/>
            <person name="Woyke T."/>
            <person name="Ryan C.M."/>
            <person name="Banfield J.F."/>
        </authorList>
    </citation>
    <scope>NUCLEOTIDE SEQUENCE [LARGE SCALE GENOMIC DNA]</scope>
</reference>
<evidence type="ECO:0000313" key="3">
    <source>
        <dbReference type="Proteomes" id="UP000229041"/>
    </source>
</evidence>
<protein>
    <submittedName>
        <fullName evidence="2">Radical SAM protein</fullName>
    </submittedName>
</protein>
<dbReference type="GO" id="GO:0016788">
    <property type="term" value="F:hydrolase activity, acting on ester bonds"/>
    <property type="evidence" value="ECO:0007669"/>
    <property type="project" value="InterPro"/>
</dbReference>
<dbReference type="PANTHER" id="PTHR46124">
    <property type="entry name" value="D-AMINOACYL-TRNA DEACYLASE"/>
    <property type="match status" value="1"/>
</dbReference>
<feature type="non-terminal residue" evidence="2">
    <location>
        <position position="68"/>
    </location>
</feature>
<dbReference type="InterPro" id="IPR032466">
    <property type="entry name" value="Metal_Hydrolase"/>
</dbReference>
<dbReference type="SUPFAM" id="SSF51556">
    <property type="entry name" value="Metallo-dependent hydrolases"/>
    <property type="match status" value="1"/>
</dbReference>
<dbReference type="EMBL" id="PFQR01000052">
    <property type="protein sequence ID" value="PJC69690.1"/>
    <property type="molecule type" value="Genomic_DNA"/>
</dbReference>
<dbReference type="AlphaFoldDB" id="A0A2M8G8K4"/>
<organism evidence="2 3">
    <name type="scientific">Candidatus Tagabacteria bacterium CG_4_8_14_3_um_filter_41_8</name>
    <dbReference type="NCBI Taxonomy" id="1975018"/>
    <lineage>
        <taxon>Bacteria</taxon>
        <taxon>Candidatus Tagaibacteriota</taxon>
    </lineage>
</organism>
<dbReference type="Proteomes" id="UP000229041">
    <property type="component" value="Unassembled WGS sequence"/>
</dbReference>
<dbReference type="InterPro" id="IPR018228">
    <property type="entry name" value="DNase_TatD-rel_CS"/>
</dbReference>
<name>A0A2M8G8K4_9BACT</name>
<evidence type="ECO:0000313" key="2">
    <source>
        <dbReference type="EMBL" id="PJC69690.1"/>
    </source>
</evidence>